<dbReference type="OrthoDB" id="348012at2759"/>
<protein>
    <submittedName>
        <fullName evidence="1">Uncharacterized protein</fullName>
    </submittedName>
</protein>
<dbReference type="EMBL" id="HG685868">
    <property type="protein sequence ID" value="CDJ33953.1"/>
    <property type="molecule type" value="Genomic_DNA"/>
</dbReference>
<evidence type="ECO:0000313" key="1">
    <source>
        <dbReference type="EMBL" id="CDJ33953.1"/>
    </source>
</evidence>
<dbReference type="GeneID" id="25382983"/>
<name>U6KER8_9EIME</name>
<dbReference type="RefSeq" id="XP_013356516.1">
    <property type="nucleotide sequence ID" value="XM_013501062.1"/>
</dbReference>
<keyword evidence="2" id="KW-1185">Reference proteome</keyword>
<dbReference type="VEuPathDB" id="ToxoDB:EMH_0086690"/>
<accession>U6KER8</accession>
<dbReference type="AlphaFoldDB" id="U6KER8"/>
<reference evidence="1" key="2">
    <citation type="submission" date="2013-10" db="EMBL/GenBank/DDBJ databases">
        <authorList>
            <person name="Aslett M."/>
        </authorList>
    </citation>
    <scope>NUCLEOTIDE SEQUENCE [LARGE SCALE GENOMIC DNA]</scope>
    <source>
        <strain evidence="1">Houghton</strain>
    </source>
</reference>
<reference evidence="1" key="1">
    <citation type="submission" date="2013-10" db="EMBL/GenBank/DDBJ databases">
        <title>Genomic analysis of the causative agents of coccidiosis in chickens.</title>
        <authorList>
            <person name="Reid A.J."/>
            <person name="Blake D."/>
            <person name="Billington K."/>
            <person name="Browne H."/>
            <person name="Dunn M."/>
            <person name="Hung S."/>
            <person name="Kawahara F."/>
            <person name="Miranda-Saavedra D."/>
            <person name="Mourier T."/>
            <person name="Nagra H."/>
            <person name="Otto T.D."/>
            <person name="Rawlings N."/>
            <person name="Sanchez A."/>
            <person name="Sanders M."/>
            <person name="Subramaniam C."/>
            <person name="Tay Y."/>
            <person name="Dear P."/>
            <person name="Doerig C."/>
            <person name="Gruber A."/>
            <person name="Parkinson J."/>
            <person name="Shirley M."/>
            <person name="Wan K.L."/>
            <person name="Berriman M."/>
            <person name="Tomley F."/>
            <person name="Pain A."/>
        </authorList>
    </citation>
    <scope>NUCLEOTIDE SEQUENCE [LARGE SCALE GENOMIC DNA]</scope>
    <source>
        <strain evidence="1">Houghton</strain>
    </source>
</reference>
<sequence>MQDPAFVFVRCIDRCFDAYAYLSVNLARVGQMSVRINQLTKDDELIDSVKETFAVKDGGRTVTTCADAISGLRKKKEFVVQFTTAEDRNYRRSVQEALTAGLS</sequence>
<gene>
    <name evidence="1" type="ORF">EMH_0086690</name>
</gene>
<dbReference type="Proteomes" id="UP000030744">
    <property type="component" value="Unassembled WGS sequence"/>
</dbReference>
<organism evidence="1 2">
    <name type="scientific">Eimeria mitis</name>
    <dbReference type="NCBI Taxonomy" id="44415"/>
    <lineage>
        <taxon>Eukaryota</taxon>
        <taxon>Sar</taxon>
        <taxon>Alveolata</taxon>
        <taxon>Apicomplexa</taxon>
        <taxon>Conoidasida</taxon>
        <taxon>Coccidia</taxon>
        <taxon>Eucoccidiorida</taxon>
        <taxon>Eimeriorina</taxon>
        <taxon>Eimeriidae</taxon>
        <taxon>Eimeria</taxon>
    </lineage>
</organism>
<evidence type="ECO:0000313" key="2">
    <source>
        <dbReference type="Proteomes" id="UP000030744"/>
    </source>
</evidence>
<proteinExistence type="predicted"/>